<proteinExistence type="predicted"/>
<organism evidence="2 3">
    <name type="scientific">Litorihabitans aurantiacus</name>
    <dbReference type="NCBI Taxonomy" id="1930061"/>
    <lineage>
        <taxon>Bacteria</taxon>
        <taxon>Bacillati</taxon>
        <taxon>Actinomycetota</taxon>
        <taxon>Actinomycetes</taxon>
        <taxon>Micrococcales</taxon>
        <taxon>Beutenbergiaceae</taxon>
        <taxon>Litorihabitans</taxon>
    </lineage>
</organism>
<name>A0AA37ULW2_9MICO</name>
<dbReference type="Proteomes" id="UP001157161">
    <property type="component" value="Unassembled WGS sequence"/>
</dbReference>
<evidence type="ECO:0000313" key="2">
    <source>
        <dbReference type="EMBL" id="GMA30439.1"/>
    </source>
</evidence>
<protein>
    <recommendedName>
        <fullName evidence="4">GGDEF domain-containing protein</fullName>
    </recommendedName>
</protein>
<evidence type="ECO:0000313" key="3">
    <source>
        <dbReference type="Proteomes" id="UP001157161"/>
    </source>
</evidence>
<feature type="transmembrane region" description="Helical" evidence="1">
    <location>
        <begin position="53"/>
        <end position="72"/>
    </location>
</feature>
<evidence type="ECO:0000256" key="1">
    <source>
        <dbReference type="SAM" id="Phobius"/>
    </source>
</evidence>
<keyword evidence="1" id="KW-1133">Transmembrane helix</keyword>
<sequence>MTILRGPLRAQPAMVALGGVAGVFGLFQVTRITVAGVAGFDSPLFLEWFGSEIATIVGTLVALVGSFAMTAARAPEGVHERAGQLRFDPYHGLRTPAWLARRADLDTDRAAESGLPSSVVLVRVRDLDEIAAGFGRPLALEAFERVAEEVVAGVPRDVLAGTVPHVPATIVIVAPGADETAVLELVGMLEQYLRAISVREGEVELPVLCDLTPATGSTSWRRLVSQAAAEADAAQASRSTT</sequence>
<dbReference type="EMBL" id="BSUM01000001">
    <property type="protein sequence ID" value="GMA30439.1"/>
    <property type="molecule type" value="Genomic_DNA"/>
</dbReference>
<feature type="transmembrane region" description="Helical" evidence="1">
    <location>
        <begin position="12"/>
        <end position="33"/>
    </location>
</feature>
<gene>
    <name evidence="2" type="ORF">GCM10025875_04310</name>
</gene>
<dbReference type="RefSeq" id="WP_284249071.1">
    <property type="nucleotide sequence ID" value="NZ_BSUM01000001.1"/>
</dbReference>
<evidence type="ECO:0008006" key="4">
    <source>
        <dbReference type="Google" id="ProtNLM"/>
    </source>
</evidence>
<comment type="caution">
    <text evidence="2">The sequence shown here is derived from an EMBL/GenBank/DDBJ whole genome shotgun (WGS) entry which is preliminary data.</text>
</comment>
<keyword evidence="1" id="KW-0472">Membrane</keyword>
<reference evidence="2" key="2">
    <citation type="submission" date="2023-02" db="EMBL/GenBank/DDBJ databases">
        <authorList>
            <person name="Sun Q."/>
            <person name="Mori K."/>
        </authorList>
    </citation>
    <scope>NUCLEOTIDE SEQUENCE</scope>
    <source>
        <strain evidence="2">NBRC 112290</strain>
    </source>
</reference>
<keyword evidence="1" id="KW-0812">Transmembrane</keyword>
<keyword evidence="3" id="KW-1185">Reference proteome</keyword>
<reference evidence="2" key="1">
    <citation type="journal article" date="2014" name="Int. J. Syst. Evol. Microbiol.">
        <title>Complete genome sequence of Corynebacterium casei LMG S-19264T (=DSM 44701T), isolated from a smear-ripened cheese.</title>
        <authorList>
            <consortium name="US DOE Joint Genome Institute (JGI-PGF)"/>
            <person name="Walter F."/>
            <person name="Albersmeier A."/>
            <person name="Kalinowski J."/>
            <person name="Ruckert C."/>
        </authorList>
    </citation>
    <scope>NUCLEOTIDE SEQUENCE</scope>
    <source>
        <strain evidence="2">NBRC 112290</strain>
    </source>
</reference>
<accession>A0AA37ULW2</accession>
<dbReference type="AlphaFoldDB" id="A0AA37ULW2"/>